<dbReference type="Gene3D" id="3.40.50.150">
    <property type="entry name" value="Vaccinia Virus protein VP39"/>
    <property type="match status" value="1"/>
</dbReference>
<evidence type="ECO:0000313" key="5">
    <source>
        <dbReference type="Proteomes" id="UP001596241"/>
    </source>
</evidence>
<dbReference type="RefSeq" id="WP_386461606.1">
    <property type="nucleotide sequence ID" value="NZ_JBHSPW010000024.1"/>
</dbReference>
<keyword evidence="1 4" id="KW-0489">Methyltransferase</keyword>
<protein>
    <submittedName>
        <fullName evidence="4">Class I SAM-dependent methyltransferase</fullName>
        <ecNumber evidence="4">2.1.1.-</ecNumber>
    </submittedName>
</protein>
<dbReference type="InterPro" id="IPR007213">
    <property type="entry name" value="Ppm1/Ppm2/Tcmp"/>
</dbReference>
<evidence type="ECO:0000256" key="1">
    <source>
        <dbReference type="ARBA" id="ARBA00022603"/>
    </source>
</evidence>
<evidence type="ECO:0000256" key="2">
    <source>
        <dbReference type="ARBA" id="ARBA00022679"/>
    </source>
</evidence>
<accession>A0ABW1FXX9</accession>
<sequence length="167" mass="18182">MKPMPDPRKLRIPDGVGLPILFVTWLRMLEGQRSDALFKDPFAEAVCAASADSPHMLHIPRSVTATRESMAADGRSTALSAHFAVRTRSLDDRLHAAMRPRARHIRSGDRLRAPGPGHPRGLAGPHNAHRTLNRSWTTAGRDLRRAAGGPAGSGRHAREHQSGQGHP</sequence>
<gene>
    <name evidence="4" type="ORF">ACFP3M_32495</name>
</gene>
<dbReference type="GO" id="GO:0032259">
    <property type="term" value="P:methylation"/>
    <property type="evidence" value="ECO:0007669"/>
    <property type="project" value="UniProtKB-KW"/>
</dbReference>
<keyword evidence="5" id="KW-1185">Reference proteome</keyword>
<name>A0ABW1FXX9_9ACTN</name>
<comment type="caution">
    <text evidence="4">The sequence shown here is derived from an EMBL/GenBank/DDBJ whole genome shotgun (WGS) entry which is preliminary data.</text>
</comment>
<dbReference type="EMBL" id="JBHSPW010000024">
    <property type="protein sequence ID" value="MFC5897533.1"/>
    <property type="molecule type" value="Genomic_DNA"/>
</dbReference>
<dbReference type="EC" id="2.1.1.-" evidence="4"/>
<evidence type="ECO:0000256" key="3">
    <source>
        <dbReference type="SAM" id="MobiDB-lite"/>
    </source>
</evidence>
<reference evidence="5" key="1">
    <citation type="journal article" date="2019" name="Int. J. Syst. Evol. Microbiol.">
        <title>The Global Catalogue of Microorganisms (GCM) 10K type strain sequencing project: providing services to taxonomists for standard genome sequencing and annotation.</title>
        <authorList>
            <consortium name="The Broad Institute Genomics Platform"/>
            <consortium name="The Broad Institute Genome Sequencing Center for Infectious Disease"/>
            <person name="Wu L."/>
            <person name="Ma J."/>
        </authorList>
    </citation>
    <scope>NUCLEOTIDE SEQUENCE [LARGE SCALE GENOMIC DNA]</scope>
    <source>
        <strain evidence="5">CGMCC 1.15809</strain>
    </source>
</reference>
<evidence type="ECO:0000313" key="4">
    <source>
        <dbReference type="EMBL" id="MFC5897533.1"/>
    </source>
</evidence>
<feature type="region of interest" description="Disordered" evidence="3">
    <location>
        <begin position="104"/>
        <end position="167"/>
    </location>
</feature>
<dbReference type="InterPro" id="IPR029063">
    <property type="entry name" value="SAM-dependent_MTases_sf"/>
</dbReference>
<dbReference type="Proteomes" id="UP001596241">
    <property type="component" value="Unassembled WGS sequence"/>
</dbReference>
<keyword evidence="2 4" id="KW-0808">Transferase</keyword>
<dbReference type="Pfam" id="PF04072">
    <property type="entry name" value="LCM"/>
    <property type="match status" value="1"/>
</dbReference>
<dbReference type="GO" id="GO:0008168">
    <property type="term" value="F:methyltransferase activity"/>
    <property type="evidence" value="ECO:0007669"/>
    <property type="project" value="UniProtKB-KW"/>
</dbReference>
<organism evidence="4 5">
    <name type="scientific">Streptomyces ramulosus</name>
    <dbReference type="NCBI Taxonomy" id="47762"/>
    <lineage>
        <taxon>Bacteria</taxon>
        <taxon>Bacillati</taxon>
        <taxon>Actinomycetota</taxon>
        <taxon>Actinomycetes</taxon>
        <taxon>Kitasatosporales</taxon>
        <taxon>Streptomycetaceae</taxon>
        <taxon>Streptomyces</taxon>
    </lineage>
</organism>
<proteinExistence type="predicted"/>